<dbReference type="AlphaFoldDB" id="A0A193BY84"/>
<feature type="domain" description="TfuA-like core" evidence="1">
    <location>
        <begin position="49"/>
        <end position="167"/>
    </location>
</feature>
<dbReference type="Pfam" id="PF07812">
    <property type="entry name" value="TfuA"/>
    <property type="match status" value="1"/>
</dbReference>
<gene>
    <name evidence="2" type="ORF">SD37_16755</name>
</gene>
<dbReference type="RefSeq" id="WP_052674844.1">
    <property type="nucleotide sequence ID" value="NZ_CP016174.1"/>
</dbReference>
<dbReference type="STRING" id="31958.SD37_16755"/>
<name>A0A193BY84_AMYOR</name>
<evidence type="ECO:0000313" key="3">
    <source>
        <dbReference type="Proteomes" id="UP000093695"/>
    </source>
</evidence>
<proteinExistence type="predicted"/>
<sequence length="371" mass="40340">MTVHVFLGPTLSAERARAIVPDVVVHPPIRHLDVLRLDLEAGDTVAVVDGLFFQTAAVRHKELLWLLDQGVRVAGSSSMGALRAAELAPFGMRGVGTVYDAFASGRVDGDDEVAVAHGDAESGWRSFTDPLINIRCAATRAGEAGILTELEAHAVVCHAREMPFTQRKLTRAIQRCHTAGGLGADTAADFQDWAQAHSWDAKAEDAVLLLSEAAAGGWATRPKDSADLTVDGYPPLVRDWLERTRPIRTGHGTTTDWQVESVLRLFGPEPLPRGDHTPTPPPRPRFEGHPAADIAVAAAAYNDELARRGERYRPSHIADATVDRFFGDLWAAQDDLVAEVRRRGFTDLHDFRSRARLFLAYAVAHGAPVPL</sequence>
<protein>
    <recommendedName>
        <fullName evidence="1">TfuA-like core domain-containing protein</fullName>
    </recommendedName>
</protein>
<dbReference type="KEGG" id="aori:SD37_16755"/>
<accession>A0A193BY84</accession>
<dbReference type="Proteomes" id="UP000093695">
    <property type="component" value="Chromosome"/>
</dbReference>
<keyword evidence="3" id="KW-1185">Reference proteome</keyword>
<organism evidence="2 3">
    <name type="scientific">Amycolatopsis orientalis</name>
    <name type="common">Nocardia orientalis</name>
    <dbReference type="NCBI Taxonomy" id="31958"/>
    <lineage>
        <taxon>Bacteria</taxon>
        <taxon>Bacillati</taxon>
        <taxon>Actinomycetota</taxon>
        <taxon>Actinomycetes</taxon>
        <taxon>Pseudonocardiales</taxon>
        <taxon>Pseudonocardiaceae</taxon>
        <taxon>Amycolatopsis</taxon>
    </lineage>
</organism>
<reference evidence="2 3" key="1">
    <citation type="journal article" date="2015" name="Genome Announc.">
        <title>Draft Genome Sequence of Norvancomycin-Producing Strain Amycolatopsis orientalis CPCC200066.</title>
        <authorList>
            <person name="Lei X."/>
            <person name="Yuan F."/>
            <person name="Shi Y."/>
            <person name="Li X."/>
            <person name="Wang L."/>
            <person name="Hong B."/>
        </authorList>
    </citation>
    <scope>NUCLEOTIDE SEQUENCE [LARGE SCALE GENOMIC DNA]</scope>
    <source>
        <strain evidence="2 3">B-37</strain>
    </source>
</reference>
<dbReference type="InterPro" id="IPR012924">
    <property type="entry name" value="TfuA_core"/>
</dbReference>
<dbReference type="EMBL" id="CP016174">
    <property type="protein sequence ID" value="ANN17129.1"/>
    <property type="molecule type" value="Genomic_DNA"/>
</dbReference>
<evidence type="ECO:0000259" key="1">
    <source>
        <dbReference type="Pfam" id="PF07812"/>
    </source>
</evidence>
<evidence type="ECO:0000313" key="2">
    <source>
        <dbReference type="EMBL" id="ANN17129.1"/>
    </source>
</evidence>